<keyword evidence="3" id="KW-1185">Reference proteome</keyword>
<gene>
    <name evidence="2" type="ORF">GCM10025868_47200</name>
</gene>
<dbReference type="Proteomes" id="UP001157017">
    <property type="component" value="Unassembled WGS sequence"/>
</dbReference>
<reference evidence="3" key="1">
    <citation type="journal article" date="2019" name="Int. J. Syst. Evol. Microbiol.">
        <title>The Global Catalogue of Microorganisms (GCM) 10K type strain sequencing project: providing services to taxonomists for standard genome sequencing and annotation.</title>
        <authorList>
            <consortium name="The Broad Institute Genomics Platform"/>
            <consortium name="The Broad Institute Genome Sequencing Center for Infectious Disease"/>
            <person name="Wu L."/>
            <person name="Ma J."/>
        </authorList>
    </citation>
    <scope>NUCLEOTIDE SEQUENCE [LARGE SCALE GENOMIC DNA]</scope>
    <source>
        <strain evidence="3">NBRC 108730</strain>
    </source>
</reference>
<feature type="region of interest" description="Disordered" evidence="1">
    <location>
        <begin position="1"/>
        <end position="30"/>
    </location>
</feature>
<comment type="caution">
    <text evidence="2">The sequence shown here is derived from an EMBL/GenBank/DDBJ whole genome shotgun (WGS) entry which is preliminary data.</text>
</comment>
<dbReference type="EMBL" id="BSUZ01000003">
    <property type="protein sequence ID" value="GMA89470.1"/>
    <property type="molecule type" value="Genomic_DNA"/>
</dbReference>
<sequence>MEYDEETLEPASECQVAPGSGEQGPTDGLMGAGFVEIRLTRLLAGPDEA</sequence>
<protein>
    <submittedName>
        <fullName evidence="2">Uncharacterized protein</fullName>
    </submittedName>
</protein>
<organism evidence="2 3">
    <name type="scientific">Angustibacter aerolatus</name>
    <dbReference type="NCBI Taxonomy" id="1162965"/>
    <lineage>
        <taxon>Bacteria</taxon>
        <taxon>Bacillati</taxon>
        <taxon>Actinomycetota</taxon>
        <taxon>Actinomycetes</taxon>
        <taxon>Kineosporiales</taxon>
        <taxon>Kineosporiaceae</taxon>
    </lineage>
</organism>
<accession>A0ABQ6JS01</accession>
<proteinExistence type="predicted"/>
<evidence type="ECO:0000313" key="3">
    <source>
        <dbReference type="Proteomes" id="UP001157017"/>
    </source>
</evidence>
<name>A0ABQ6JS01_9ACTN</name>
<evidence type="ECO:0000313" key="2">
    <source>
        <dbReference type="EMBL" id="GMA89470.1"/>
    </source>
</evidence>
<evidence type="ECO:0000256" key="1">
    <source>
        <dbReference type="SAM" id="MobiDB-lite"/>
    </source>
</evidence>